<evidence type="ECO:0000313" key="1">
    <source>
        <dbReference type="EMBL" id="NMR75459.1"/>
    </source>
</evidence>
<dbReference type="Proteomes" id="UP000565155">
    <property type="component" value="Unassembled WGS sequence"/>
</dbReference>
<comment type="caution">
    <text evidence="1">The sequence shown here is derived from an EMBL/GenBank/DDBJ whole genome shotgun (WGS) entry which is preliminary data.</text>
</comment>
<sequence>MNDVILTKQDLAERQKRSVESITTACSRNPSSLPPFFKLGTNRNSPIRFRLSDVIAWEDEQAEKQKKLLEEQERKLAPRWLI</sequence>
<proteinExistence type="predicted"/>
<dbReference type="Gene3D" id="1.10.10.10">
    <property type="entry name" value="Winged helix-like DNA-binding domain superfamily/Winged helix DNA-binding domain"/>
    <property type="match status" value="1"/>
</dbReference>
<dbReference type="EMBL" id="JABCMA010000023">
    <property type="protein sequence ID" value="NMR75459.1"/>
    <property type="molecule type" value="Genomic_DNA"/>
</dbReference>
<dbReference type="AlphaFoldDB" id="A0A7Y0R0U5"/>
<name>A0A7Y0R0U5_VIBAL</name>
<reference evidence="1 2" key="1">
    <citation type="submission" date="2020-04" db="EMBL/GenBank/DDBJ databases">
        <title>Whole-genome sequencing of Vibrio spp. from China reveals different genetic environments of blaCTX-M-14 among diverse lineages.</title>
        <authorList>
            <person name="Zheng Z."/>
            <person name="Ye L."/>
            <person name="Chen S."/>
        </authorList>
    </citation>
    <scope>NUCLEOTIDE SEQUENCE [LARGE SCALE GENOMIC DNA]</scope>
    <source>
        <strain evidence="1 2">Vb1636</strain>
    </source>
</reference>
<evidence type="ECO:0000313" key="2">
    <source>
        <dbReference type="Proteomes" id="UP000565155"/>
    </source>
</evidence>
<dbReference type="InterPro" id="IPR036388">
    <property type="entry name" value="WH-like_DNA-bd_sf"/>
</dbReference>
<accession>A0A7Y0R0U5</accession>
<organism evidence="1 2">
    <name type="scientific">Vibrio alginolyticus</name>
    <dbReference type="NCBI Taxonomy" id="663"/>
    <lineage>
        <taxon>Bacteria</taxon>
        <taxon>Pseudomonadati</taxon>
        <taxon>Pseudomonadota</taxon>
        <taxon>Gammaproteobacteria</taxon>
        <taxon>Vibrionales</taxon>
        <taxon>Vibrionaceae</taxon>
        <taxon>Vibrio</taxon>
    </lineage>
</organism>
<dbReference type="RefSeq" id="WP_104979727.1">
    <property type="nucleotide sequence ID" value="NZ_AP023187.1"/>
</dbReference>
<gene>
    <name evidence="1" type="ORF">HKB35_17740</name>
</gene>
<protein>
    <submittedName>
        <fullName evidence="1">Uncharacterized protein</fullName>
    </submittedName>
</protein>